<comment type="caution">
    <text evidence="1">The sequence shown here is derived from an EMBL/GenBank/DDBJ whole genome shotgun (WGS) entry which is preliminary data.</text>
</comment>
<evidence type="ECO:0000313" key="1">
    <source>
        <dbReference type="EMBL" id="OAT82231.1"/>
    </source>
</evidence>
<name>A0A1B7LF03_9FIRM</name>
<dbReference type="AlphaFoldDB" id="A0A1B7LF03"/>
<evidence type="ECO:0000313" key="2">
    <source>
        <dbReference type="Proteomes" id="UP000078532"/>
    </source>
</evidence>
<accession>A0A1B7LF03</accession>
<protein>
    <submittedName>
        <fullName evidence="1">Uncharacterized protein</fullName>
    </submittedName>
</protein>
<keyword evidence="2" id="KW-1185">Reference proteome</keyword>
<organism evidence="1 2">
    <name type="scientific">Desulfotomaculum copahuensis</name>
    <dbReference type="NCBI Taxonomy" id="1838280"/>
    <lineage>
        <taxon>Bacteria</taxon>
        <taxon>Bacillati</taxon>
        <taxon>Bacillota</taxon>
        <taxon>Clostridia</taxon>
        <taxon>Eubacteriales</taxon>
        <taxon>Desulfotomaculaceae</taxon>
        <taxon>Desulfotomaculum</taxon>
    </lineage>
</organism>
<dbReference type="STRING" id="1838280.A6M21_08665"/>
<dbReference type="Proteomes" id="UP000078532">
    <property type="component" value="Unassembled WGS sequence"/>
</dbReference>
<gene>
    <name evidence="1" type="ORF">A6M21_08665</name>
</gene>
<sequence length="129" mass="14727">MNQAEAGRLLSRFPALWEQAFQQADDALYGGSRALSAVGNRRPEGGHSDPVGSRAAAYGEVRTAVARLLLVRRWIGEALPQRDRRLLLAVWRSRRYGWYWTARQVGMGVDDCLSRWDKLVAKLARWMER</sequence>
<reference evidence="1 2" key="1">
    <citation type="submission" date="2016-04" db="EMBL/GenBank/DDBJ databases">
        <authorList>
            <person name="Evans L.H."/>
            <person name="Alamgir A."/>
            <person name="Owens N."/>
            <person name="Weber N.D."/>
            <person name="Virtaneva K."/>
            <person name="Barbian K."/>
            <person name="Babar A."/>
            <person name="Rosenke K."/>
        </authorList>
    </citation>
    <scope>NUCLEOTIDE SEQUENCE [LARGE SCALE GENOMIC DNA]</scope>
    <source>
        <strain evidence="1 2">LMa1</strain>
    </source>
</reference>
<dbReference type="EMBL" id="LYVF01000137">
    <property type="protein sequence ID" value="OAT82231.1"/>
    <property type="molecule type" value="Genomic_DNA"/>
</dbReference>
<proteinExistence type="predicted"/>